<feature type="transmembrane region" description="Helical" evidence="1">
    <location>
        <begin position="235"/>
        <end position="255"/>
    </location>
</feature>
<feature type="transmembrane region" description="Helical" evidence="1">
    <location>
        <begin position="203"/>
        <end position="223"/>
    </location>
</feature>
<feature type="transmembrane region" description="Helical" evidence="1">
    <location>
        <begin position="61"/>
        <end position="79"/>
    </location>
</feature>
<keyword evidence="1" id="KW-1133">Transmembrane helix</keyword>
<feature type="transmembrane region" description="Helical" evidence="1">
    <location>
        <begin position="335"/>
        <end position="354"/>
    </location>
</feature>
<dbReference type="EMBL" id="JACIEA010000001">
    <property type="protein sequence ID" value="MBB3943241.1"/>
    <property type="molecule type" value="Genomic_DNA"/>
</dbReference>
<keyword evidence="1" id="KW-0812">Transmembrane</keyword>
<evidence type="ECO:0000256" key="1">
    <source>
        <dbReference type="SAM" id="Phobius"/>
    </source>
</evidence>
<feature type="transmembrane region" description="Helical" evidence="1">
    <location>
        <begin position="176"/>
        <end position="194"/>
    </location>
</feature>
<feature type="transmembrane region" description="Helical" evidence="1">
    <location>
        <begin position="366"/>
        <end position="391"/>
    </location>
</feature>
<evidence type="ECO:0000313" key="5">
    <source>
        <dbReference type="Proteomes" id="UP000581447"/>
    </source>
</evidence>
<evidence type="ECO:0000313" key="4">
    <source>
        <dbReference type="EMBL" id="MBB3943241.1"/>
    </source>
</evidence>
<evidence type="ECO:0000259" key="2">
    <source>
        <dbReference type="Pfam" id="PF02308"/>
    </source>
</evidence>
<protein>
    <submittedName>
        <fullName evidence="4">Uncharacterized membrane protein (DUF4010 family)</fullName>
    </submittedName>
</protein>
<dbReference type="PANTHER" id="PTHR39084:SF1">
    <property type="entry name" value="DUF4010 DOMAIN-CONTAINING PROTEIN"/>
    <property type="match status" value="1"/>
</dbReference>
<proteinExistence type="predicted"/>
<feature type="transmembrane region" description="Helical" evidence="1">
    <location>
        <begin position="304"/>
        <end position="323"/>
    </location>
</feature>
<dbReference type="InterPro" id="IPR049177">
    <property type="entry name" value="MgtC_SapB_SrpB_YhiD_N"/>
</dbReference>
<dbReference type="PANTHER" id="PTHR39084">
    <property type="entry name" value="MEMBRANE PROTEIN-RELATED"/>
    <property type="match status" value="1"/>
</dbReference>
<feature type="transmembrane region" description="Helical" evidence="1">
    <location>
        <begin position="144"/>
        <end position="161"/>
    </location>
</feature>
<dbReference type="RefSeq" id="WP_183941440.1">
    <property type="nucleotide sequence ID" value="NZ_BAABBG010000002.1"/>
</dbReference>
<feature type="domain" description="MgtC/SapB/SrpB/YhiD N-terminal" evidence="2">
    <location>
        <begin position="9"/>
        <end position="134"/>
    </location>
</feature>
<keyword evidence="5" id="KW-1185">Reference proteome</keyword>
<feature type="transmembrane region" description="Helical" evidence="1">
    <location>
        <begin position="262"/>
        <end position="284"/>
    </location>
</feature>
<feature type="transmembrane region" description="Helical" evidence="1">
    <location>
        <begin position="398"/>
        <end position="418"/>
    </location>
</feature>
<gene>
    <name evidence="4" type="ORF">GGR91_001463</name>
</gene>
<organism evidence="4 5">
    <name type="scientific">Sphingorhabdus rigui</name>
    <dbReference type="NCBI Taxonomy" id="1282858"/>
    <lineage>
        <taxon>Bacteria</taxon>
        <taxon>Pseudomonadati</taxon>
        <taxon>Pseudomonadota</taxon>
        <taxon>Alphaproteobacteria</taxon>
        <taxon>Sphingomonadales</taxon>
        <taxon>Sphingomonadaceae</taxon>
        <taxon>Sphingorhabdus</taxon>
    </lineage>
</organism>
<dbReference type="Pfam" id="PF13194">
    <property type="entry name" value="DUF4010"/>
    <property type="match status" value="1"/>
</dbReference>
<dbReference type="InterPro" id="IPR025105">
    <property type="entry name" value="DUF4010"/>
</dbReference>
<feature type="domain" description="DUF4010" evidence="3">
    <location>
        <begin position="182"/>
        <end position="388"/>
    </location>
</feature>
<feature type="transmembrane region" description="Helical" evidence="1">
    <location>
        <begin position="113"/>
        <end position="132"/>
    </location>
</feature>
<evidence type="ECO:0000259" key="3">
    <source>
        <dbReference type="Pfam" id="PF13194"/>
    </source>
</evidence>
<dbReference type="Proteomes" id="UP000581447">
    <property type="component" value="Unassembled WGS sequence"/>
</dbReference>
<dbReference type="Pfam" id="PF02308">
    <property type="entry name" value="MgtC"/>
    <property type="match status" value="1"/>
</dbReference>
<sequence length="419" mass="42428">MSDLAYRDLGIAFAAGLLVGIERGWRQRDVAAGGRVAGVRTFAVLGGLGGLLGLIQQVYGAAAATILLGAAVLMLVIGYTRSMSSPEDVSVTSLIAALSTLCFGMLATSGHPALAMATAAVVTLILTQRRGLHTMIKKLGESDVIALARFAIIAGAIWPFLPDARYGPYAAWNPRQLWLVVVFVTGLSFAGYAASRIFGSKKGVLATAVIGGAYSSTAVTALLSHRLRTDQTGQGTLSAGIALATSIMFVRVLFLTAIIANFAFMTVLQLAGPAVLVGAVAGMVLLRDQTSATSTELARLGNPIAIIPALGFLILVAIMAVAARWAEIEFGGGGALALIITIGLFDVDAAIVTLGGLSSGTLNPGIAGLALVGAVLANMLVKIGVIIIYAGPKAGGKAICALALGAATLAGAIGLAMAT</sequence>
<comment type="caution">
    <text evidence="4">The sequence shown here is derived from an EMBL/GenBank/DDBJ whole genome shotgun (WGS) entry which is preliminary data.</text>
</comment>
<feature type="transmembrane region" description="Helical" evidence="1">
    <location>
        <begin position="37"/>
        <end position="55"/>
    </location>
</feature>
<accession>A0A840B010</accession>
<feature type="transmembrane region" description="Helical" evidence="1">
    <location>
        <begin position="91"/>
        <end position="107"/>
    </location>
</feature>
<reference evidence="4 5" key="1">
    <citation type="submission" date="2020-08" db="EMBL/GenBank/DDBJ databases">
        <title>Genomic Encyclopedia of Type Strains, Phase IV (KMG-IV): sequencing the most valuable type-strain genomes for metagenomic binning, comparative biology and taxonomic classification.</title>
        <authorList>
            <person name="Goeker M."/>
        </authorList>
    </citation>
    <scope>NUCLEOTIDE SEQUENCE [LARGE SCALE GENOMIC DNA]</scope>
    <source>
        <strain evidence="4 5">DSM 29050</strain>
    </source>
</reference>
<name>A0A840B010_9SPHN</name>
<keyword evidence="1" id="KW-0472">Membrane</keyword>
<dbReference type="AlphaFoldDB" id="A0A840B010"/>